<dbReference type="GO" id="GO:0008168">
    <property type="term" value="F:methyltransferase activity"/>
    <property type="evidence" value="ECO:0007669"/>
    <property type="project" value="UniProtKB-KW"/>
</dbReference>
<name>A0ABY4CDJ0_9BACT</name>
<gene>
    <name evidence="2" type="ORF">MNR06_02000</name>
</gene>
<feature type="domain" description="Methyltransferase" evidence="1">
    <location>
        <begin position="186"/>
        <end position="280"/>
    </location>
</feature>
<dbReference type="Proteomes" id="UP000830116">
    <property type="component" value="Chromosome"/>
</dbReference>
<keyword evidence="3" id="KW-1185">Reference proteome</keyword>
<proteinExistence type="predicted"/>
<keyword evidence="2" id="KW-0808">Transferase</keyword>
<dbReference type="PANTHER" id="PTHR43591">
    <property type="entry name" value="METHYLTRANSFERASE"/>
    <property type="match status" value="1"/>
</dbReference>
<dbReference type="PANTHER" id="PTHR43591:SF110">
    <property type="entry name" value="RHODANESE DOMAIN-CONTAINING PROTEIN"/>
    <property type="match status" value="1"/>
</dbReference>
<protein>
    <submittedName>
        <fullName evidence="2">Class I SAM-dependent methyltransferase</fullName>
    </submittedName>
</protein>
<dbReference type="GO" id="GO:0032259">
    <property type="term" value="P:methylation"/>
    <property type="evidence" value="ECO:0007669"/>
    <property type="project" value="UniProtKB-KW"/>
</dbReference>
<evidence type="ECO:0000313" key="2">
    <source>
        <dbReference type="EMBL" id="UOF01726.1"/>
    </source>
</evidence>
<organism evidence="2 3">
    <name type="scientific">Bdellovibrio reynosensis</name>
    <dbReference type="NCBI Taxonomy" id="2835041"/>
    <lineage>
        <taxon>Bacteria</taxon>
        <taxon>Pseudomonadati</taxon>
        <taxon>Bdellovibrionota</taxon>
        <taxon>Bdellovibrionia</taxon>
        <taxon>Bdellovibrionales</taxon>
        <taxon>Pseudobdellovibrionaceae</taxon>
        <taxon>Bdellovibrio</taxon>
    </lineage>
</organism>
<keyword evidence="2" id="KW-0489">Methyltransferase</keyword>
<evidence type="ECO:0000259" key="1">
    <source>
        <dbReference type="Pfam" id="PF13649"/>
    </source>
</evidence>
<dbReference type="Gene3D" id="3.40.50.150">
    <property type="entry name" value="Vaccinia Virus protein VP39"/>
    <property type="match status" value="1"/>
</dbReference>
<dbReference type="EMBL" id="CP093442">
    <property type="protein sequence ID" value="UOF01726.1"/>
    <property type="molecule type" value="Genomic_DNA"/>
</dbReference>
<dbReference type="CDD" id="cd02440">
    <property type="entry name" value="AdoMet_MTases"/>
    <property type="match status" value="1"/>
</dbReference>
<dbReference type="SUPFAM" id="SSF53335">
    <property type="entry name" value="S-adenosyl-L-methionine-dependent methyltransferases"/>
    <property type="match status" value="1"/>
</dbReference>
<sequence length="351" mass="40982">MKLKIPYQDKITLGYSLARTVHYTTQKLYLPLFEFLATGKNLHRGHTTPQNVKLIYSELYRLLKKDSDNISKGLYPWEVLKPEKMTEHLRRFPRIIMDGYQIAKRRENKNQKDFNPEAQELMRDLPEYYQRNFHFQTGGYLTKDSADLYEHQVEILFSGAADAMRRLIIPLLKEPYPGDGEGLHFLEVAAGTGRLTRFMKMAFPKAKITVLDLSSPYLKKAQENLAEFDRLDFVQGAAEELPFKDGIFDCVYSCFLFHELPIEIRRQVVAETFRVLKEGGWMGLVDSVQNEDVSHFEWALEQFPVDFHEPFYKNYLLNPMEGLMTYRGFDKLKRDQGFFAKALVGQKPFSS</sequence>
<dbReference type="InterPro" id="IPR041698">
    <property type="entry name" value="Methyltransf_25"/>
</dbReference>
<evidence type="ECO:0000313" key="3">
    <source>
        <dbReference type="Proteomes" id="UP000830116"/>
    </source>
</evidence>
<accession>A0ABY4CDJ0</accession>
<dbReference type="RefSeq" id="WP_243538330.1">
    <property type="nucleotide sequence ID" value="NZ_CP093442.1"/>
</dbReference>
<reference evidence="2" key="1">
    <citation type="submission" date="2022-03" db="EMBL/GenBank/DDBJ databases">
        <title>Genome Identification and Characterization of new species Bdellovibrio reynosense LBG001 sp. nov. from a Mexico soil sample.</title>
        <authorList>
            <person name="Camilli A."/>
            <person name="Ajao Y."/>
            <person name="Guo X."/>
        </authorList>
    </citation>
    <scope>NUCLEOTIDE SEQUENCE</scope>
    <source>
        <strain evidence="2">LBG001</strain>
    </source>
</reference>
<dbReference type="Pfam" id="PF13649">
    <property type="entry name" value="Methyltransf_25"/>
    <property type="match status" value="1"/>
</dbReference>
<dbReference type="InterPro" id="IPR029063">
    <property type="entry name" value="SAM-dependent_MTases_sf"/>
</dbReference>